<name>A0A6I2GM02_9LACT</name>
<gene>
    <name evidence="4" type="primary">glgD</name>
    <name evidence="4" type="ORF">GIY09_06505</name>
</gene>
<keyword evidence="2" id="KW-0320">Glycogen biosynthesis</keyword>
<evidence type="ECO:0000256" key="1">
    <source>
        <dbReference type="ARBA" id="ARBA00010443"/>
    </source>
</evidence>
<dbReference type="EMBL" id="WJQS01000004">
    <property type="protein sequence ID" value="MRI85528.1"/>
    <property type="molecule type" value="Genomic_DNA"/>
</dbReference>
<protein>
    <submittedName>
        <fullName evidence="4">Glucose-1-phosphate adenylyltransferase subunit GlgD</fullName>
        <ecNumber evidence="4">2.7.7.27</ecNumber>
    </submittedName>
</protein>
<evidence type="ECO:0000259" key="3">
    <source>
        <dbReference type="Pfam" id="PF24894"/>
    </source>
</evidence>
<keyword evidence="4" id="KW-0808">Transferase</keyword>
<proteinExistence type="inferred from homology"/>
<organism evidence="4 5">
    <name type="scientific">Fundicoccus ignavus</name>
    <dbReference type="NCBI Taxonomy" id="2664442"/>
    <lineage>
        <taxon>Bacteria</taxon>
        <taxon>Bacillati</taxon>
        <taxon>Bacillota</taxon>
        <taxon>Bacilli</taxon>
        <taxon>Lactobacillales</taxon>
        <taxon>Aerococcaceae</taxon>
        <taxon>Fundicoccus</taxon>
    </lineage>
</organism>
<dbReference type="RefSeq" id="WP_153863537.1">
    <property type="nucleotide sequence ID" value="NZ_WJQS01000004.1"/>
</dbReference>
<dbReference type="PANTHER" id="PTHR43523">
    <property type="entry name" value="GLUCOSE-1-PHOSPHATE ADENYLYLTRANSFERASE-RELATED"/>
    <property type="match status" value="1"/>
</dbReference>
<dbReference type="NCBIfam" id="TIGR02092">
    <property type="entry name" value="glgD"/>
    <property type="match status" value="1"/>
</dbReference>
<dbReference type="EC" id="2.7.7.27" evidence="4"/>
<comment type="similarity">
    <text evidence="1">Belongs to the bacterial/plant glucose-1-phosphate adenylyltransferase family.</text>
</comment>
<accession>A0A6I2GM02</accession>
<dbReference type="GO" id="GO:0008878">
    <property type="term" value="F:glucose-1-phosphate adenylyltransferase activity"/>
    <property type="evidence" value="ECO:0007669"/>
    <property type="project" value="UniProtKB-EC"/>
</dbReference>
<dbReference type="InterPro" id="IPR056818">
    <property type="entry name" value="GlmU/GlgC-like_hexapep"/>
</dbReference>
<keyword evidence="5" id="KW-1185">Reference proteome</keyword>
<dbReference type="InterPro" id="IPR011832">
    <property type="entry name" value="GlgDAde_trans"/>
</dbReference>
<sequence>MVKNRLAAMINLTEDNAAFKPLTNTRPIAALPFAGRYRIIDFLLSSISHANVPSAALFIGDSGRAIYDHIRSGDAWDFDSHTQGGIFTFSQQNWKLSHHEENDYEDFYYNHRIYMHRSRASYVFVAGSKIIANIDIKSAHKQHLESGKDITVIYKVLDRNQIGKSHPFERSLQFNAERELVGVKENDQLTDEVMVNQSLNMYLLSIETVNEIIDQAIEDGVYTSLDQVIQRYLLNYSVNVYEYTGYIANIDSIESYYQANMDMLKRQNFSALFHTSQPVLTKSKYGSPTYYCEGSDVNSSIVATGSSIYGTVKNSVIHRRVKVNRNAVVKNSVIIQGTEIGEGAHVEYAIIDKDCIIQPNARVIGSPDNLIVIGKNTIIEAVEDQA</sequence>
<keyword evidence="4" id="KW-0548">Nucleotidyltransferase</keyword>
<dbReference type="AlphaFoldDB" id="A0A6I2GM02"/>
<dbReference type="PANTHER" id="PTHR43523:SF6">
    <property type="entry name" value="GLYCOGEN BIOSYNTHESIS PROTEIN GLGD"/>
    <property type="match status" value="1"/>
</dbReference>
<dbReference type="CDD" id="cd04651">
    <property type="entry name" value="LbH_G1P_AT_C"/>
    <property type="match status" value="1"/>
</dbReference>
<evidence type="ECO:0000313" key="4">
    <source>
        <dbReference type="EMBL" id="MRI85528.1"/>
    </source>
</evidence>
<dbReference type="InterPro" id="IPR011831">
    <property type="entry name" value="ADP-Glc_PPase"/>
</dbReference>
<evidence type="ECO:0000313" key="5">
    <source>
        <dbReference type="Proteomes" id="UP000430975"/>
    </source>
</evidence>
<dbReference type="Gene3D" id="2.160.10.10">
    <property type="entry name" value="Hexapeptide repeat proteins"/>
    <property type="match status" value="1"/>
</dbReference>
<dbReference type="SUPFAM" id="SSF51161">
    <property type="entry name" value="Trimeric LpxA-like enzymes"/>
    <property type="match status" value="1"/>
</dbReference>
<dbReference type="Gene3D" id="3.90.550.10">
    <property type="entry name" value="Spore Coat Polysaccharide Biosynthesis Protein SpsA, Chain A"/>
    <property type="match status" value="1"/>
</dbReference>
<feature type="domain" description="Glucose-1-phosphate adenylyltransferase/Bifunctional protein GlmU-like C-terminal hexapeptide" evidence="3">
    <location>
        <begin position="296"/>
        <end position="363"/>
    </location>
</feature>
<dbReference type="InterPro" id="IPR011004">
    <property type="entry name" value="Trimer_LpxA-like_sf"/>
</dbReference>
<comment type="caution">
    <text evidence="4">The sequence shown here is derived from an EMBL/GenBank/DDBJ whole genome shotgun (WGS) entry which is preliminary data.</text>
</comment>
<dbReference type="Proteomes" id="UP000430975">
    <property type="component" value="Unassembled WGS sequence"/>
</dbReference>
<reference evidence="4 5" key="1">
    <citation type="submission" date="2019-11" db="EMBL/GenBank/DDBJ databases">
        <title>Characterisation of Fundicoccus ignavus gen. nov. sp. nov., a novel genus of the family Aerococcaceae isolated from bulk tank milk.</title>
        <authorList>
            <person name="Siebert A."/>
            <person name="Huptas C."/>
            <person name="Wenning M."/>
            <person name="Scherer S."/>
            <person name="Doll E.V."/>
        </authorList>
    </citation>
    <scope>NUCLEOTIDE SEQUENCE [LARGE SCALE GENOMIC DNA]</scope>
    <source>
        <strain evidence="4 5">WS4759</strain>
    </source>
</reference>
<dbReference type="SUPFAM" id="SSF53448">
    <property type="entry name" value="Nucleotide-diphospho-sugar transferases"/>
    <property type="match status" value="1"/>
</dbReference>
<dbReference type="InterPro" id="IPR029044">
    <property type="entry name" value="Nucleotide-diphossugar_trans"/>
</dbReference>
<dbReference type="GO" id="GO:0005978">
    <property type="term" value="P:glycogen biosynthetic process"/>
    <property type="evidence" value="ECO:0007669"/>
    <property type="project" value="UniProtKB-KW"/>
</dbReference>
<evidence type="ECO:0000256" key="2">
    <source>
        <dbReference type="ARBA" id="ARBA00023056"/>
    </source>
</evidence>
<dbReference type="Pfam" id="PF24894">
    <property type="entry name" value="Hexapep_GlmU"/>
    <property type="match status" value="1"/>
</dbReference>